<geneLocation type="plasmid" evidence="1">
    <name>pFRL6</name>
</geneLocation>
<organism evidence="1">
    <name type="scientific">Streptomyces sp. F12</name>
    <dbReference type="NCBI Taxonomy" id="1436084"/>
    <lineage>
        <taxon>Bacteria</taxon>
        <taxon>Bacillati</taxon>
        <taxon>Actinomycetota</taxon>
        <taxon>Actinomycetes</taxon>
        <taxon>Kitasatosporales</taxon>
        <taxon>Streptomycetaceae</taxon>
        <taxon>Streptomyces</taxon>
    </lineage>
</organism>
<keyword evidence="1" id="KW-0614">Plasmid</keyword>
<dbReference type="EMBL" id="KF602051">
    <property type="protein sequence ID" value="AHE40400.1"/>
    <property type="molecule type" value="Genomic_DNA"/>
</dbReference>
<accession>V9Z4L0</accession>
<dbReference type="RefSeq" id="WP_024127636.1">
    <property type="nucleotide sequence ID" value="NC_023286.1"/>
</dbReference>
<evidence type="ECO:0000313" key="1">
    <source>
        <dbReference type="EMBL" id="AHE40400.1"/>
    </source>
</evidence>
<protein>
    <submittedName>
        <fullName evidence="1">Uncharacterized protein</fullName>
    </submittedName>
</protein>
<reference evidence="1" key="1">
    <citation type="submission" date="2013-09" db="EMBL/GenBank/DDBJ databases">
        <title>Complete nucleotide sequence of Streptomyces linear plasmid pFRL6.</title>
        <authorList>
            <person name="Chen Z."/>
            <person name="Fang P."/>
            <person name="Qin Z."/>
        </authorList>
    </citation>
    <scope>NUCLEOTIDE SEQUENCE</scope>
    <source>
        <plasmid evidence="1">pFRL6</plasmid>
    </source>
</reference>
<sequence>MNPPRRLSGRTLVERAQQAVDQLEMSHPDWDKVRSVAGSLSWRGLLVRYAVEAVAAGGELHHVIRGRGWQARDRYRAHYDRYFRVEARLLHLLTIAALCGAPHSPQGQRSSRRQLLQQAKRIETAFVNASFYKDDTDEEAARNCVRLSLGLVHHLVTGTPLPADCSVGSSW</sequence>
<dbReference type="AlphaFoldDB" id="V9Z4L0"/>
<proteinExistence type="predicted"/>
<name>V9Z4L0_9ACTN</name>
<gene>
    <name evidence="1" type="ORF">pFRL6_313</name>
</gene>